<accession>A0A5C3PDL1</accession>
<reference evidence="1 2" key="1">
    <citation type="journal article" date="2019" name="Nat. Ecol. Evol.">
        <title>Megaphylogeny resolves global patterns of mushroom evolution.</title>
        <authorList>
            <person name="Varga T."/>
            <person name="Krizsan K."/>
            <person name="Foldi C."/>
            <person name="Dima B."/>
            <person name="Sanchez-Garcia M."/>
            <person name="Sanchez-Ramirez S."/>
            <person name="Szollosi G.J."/>
            <person name="Szarkandi J.G."/>
            <person name="Papp V."/>
            <person name="Albert L."/>
            <person name="Andreopoulos W."/>
            <person name="Angelini C."/>
            <person name="Antonin V."/>
            <person name="Barry K.W."/>
            <person name="Bougher N.L."/>
            <person name="Buchanan P."/>
            <person name="Buyck B."/>
            <person name="Bense V."/>
            <person name="Catcheside P."/>
            <person name="Chovatia M."/>
            <person name="Cooper J."/>
            <person name="Damon W."/>
            <person name="Desjardin D."/>
            <person name="Finy P."/>
            <person name="Geml J."/>
            <person name="Haridas S."/>
            <person name="Hughes K."/>
            <person name="Justo A."/>
            <person name="Karasinski D."/>
            <person name="Kautmanova I."/>
            <person name="Kiss B."/>
            <person name="Kocsube S."/>
            <person name="Kotiranta H."/>
            <person name="LaButti K.M."/>
            <person name="Lechner B.E."/>
            <person name="Liimatainen K."/>
            <person name="Lipzen A."/>
            <person name="Lukacs Z."/>
            <person name="Mihaltcheva S."/>
            <person name="Morgado L.N."/>
            <person name="Niskanen T."/>
            <person name="Noordeloos M.E."/>
            <person name="Ohm R.A."/>
            <person name="Ortiz-Santana B."/>
            <person name="Ovrebo C."/>
            <person name="Racz N."/>
            <person name="Riley R."/>
            <person name="Savchenko A."/>
            <person name="Shiryaev A."/>
            <person name="Soop K."/>
            <person name="Spirin V."/>
            <person name="Szebenyi C."/>
            <person name="Tomsovsky M."/>
            <person name="Tulloss R.E."/>
            <person name="Uehling J."/>
            <person name="Grigoriev I.V."/>
            <person name="Vagvolgyi C."/>
            <person name="Papp T."/>
            <person name="Martin F.M."/>
            <person name="Miettinen O."/>
            <person name="Hibbett D.S."/>
            <person name="Nagy L.G."/>
        </authorList>
    </citation>
    <scope>NUCLEOTIDE SEQUENCE [LARGE SCALE GENOMIC DNA]</scope>
    <source>
        <strain evidence="1 2">HHB13444</strain>
    </source>
</reference>
<dbReference type="Proteomes" id="UP000308197">
    <property type="component" value="Unassembled WGS sequence"/>
</dbReference>
<dbReference type="PANTHER" id="PTHR11188">
    <property type="entry name" value="ARRESTIN DOMAIN CONTAINING PROTEIN"/>
    <property type="match status" value="1"/>
</dbReference>
<proteinExistence type="predicted"/>
<keyword evidence="2" id="KW-1185">Reference proteome</keyword>
<dbReference type="GO" id="GO:0005737">
    <property type="term" value="C:cytoplasm"/>
    <property type="evidence" value="ECO:0007669"/>
    <property type="project" value="TreeGrafter"/>
</dbReference>
<dbReference type="SUPFAM" id="SSF81296">
    <property type="entry name" value="E set domains"/>
    <property type="match status" value="1"/>
</dbReference>
<gene>
    <name evidence="1" type="ORF">K466DRAFT_599311</name>
</gene>
<dbReference type="AlphaFoldDB" id="A0A5C3PDL1"/>
<dbReference type="InterPro" id="IPR014752">
    <property type="entry name" value="Arrestin-like_C"/>
</dbReference>
<sequence>MSHSTSVLSIHIPPTIYTSGSYVEGEIHLNFRSLQDEPIDEVRISLRGRAKAVLADRLNDNPRKQEARMLVDTSRVLWTYGAEYPPPGSDTLRLFFRLKLPYNLPPSIYYSGHLKAASVVYSLETVGLRRGVLKSDKKIHTPLVVLQSDSVGTQLPLGLSDVPWKKFYREQKVRKGFWGVSDPGTVRVELLLPDVPALPLFTKIPYIIDIITTTAPLARSKANAQPAHKAIFPPPPAIHTELMFRLIRRTAIRAQGRYDSGDIEAVWFLGLARSGADVDTDLPEKEWAAADETNRSGGDEVGTWIQRARFQSKMFLIVPPTFDCGFIACTYFLRLKVPFPGAGNDVALAIPVVIVSGIDRPIAREELQLRQGDRLPLDSSNSLRLATLDLPPAYWEAVH</sequence>
<evidence type="ECO:0000313" key="1">
    <source>
        <dbReference type="EMBL" id="TFK87656.1"/>
    </source>
</evidence>
<protein>
    <recommendedName>
        <fullName evidence="3">Arrestin-like N-terminal domain-containing protein</fullName>
    </recommendedName>
</protein>
<dbReference type="InterPro" id="IPR050357">
    <property type="entry name" value="Arrestin_domain-protein"/>
</dbReference>
<name>A0A5C3PDL1_9APHY</name>
<dbReference type="GO" id="GO:0015031">
    <property type="term" value="P:protein transport"/>
    <property type="evidence" value="ECO:0007669"/>
    <property type="project" value="TreeGrafter"/>
</dbReference>
<dbReference type="EMBL" id="ML211144">
    <property type="protein sequence ID" value="TFK87656.1"/>
    <property type="molecule type" value="Genomic_DNA"/>
</dbReference>
<dbReference type="PANTHER" id="PTHR11188:SF17">
    <property type="entry name" value="FI21816P1"/>
    <property type="match status" value="1"/>
</dbReference>
<dbReference type="STRING" id="1314778.A0A5C3PDL1"/>
<evidence type="ECO:0000313" key="2">
    <source>
        <dbReference type="Proteomes" id="UP000308197"/>
    </source>
</evidence>
<dbReference type="InParanoid" id="A0A5C3PDL1"/>
<evidence type="ECO:0008006" key="3">
    <source>
        <dbReference type="Google" id="ProtNLM"/>
    </source>
</evidence>
<dbReference type="InterPro" id="IPR014756">
    <property type="entry name" value="Ig_E-set"/>
</dbReference>
<organism evidence="1 2">
    <name type="scientific">Polyporus arcularius HHB13444</name>
    <dbReference type="NCBI Taxonomy" id="1314778"/>
    <lineage>
        <taxon>Eukaryota</taxon>
        <taxon>Fungi</taxon>
        <taxon>Dikarya</taxon>
        <taxon>Basidiomycota</taxon>
        <taxon>Agaricomycotina</taxon>
        <taxon>Agaricomycetes</taxon>
        <taxon>Polyporales</taxon>
        <taxon>Polyporaceae</taxon>
        <taxon>Polyporus</taxon>
    </lineage>
</organism>
<dbReference type="Gene3D" id="2.60.40.640">
    <property type="match status" value="1"/>
</dbReference>